<name>A0A7V7QN64_9FIRM</name>
<dbReference type="PANTHER" id="PTHR33525">
    <property type="match status" value="1"/>
</dbReference>
<evidence type="ECO:0000259" key="1">
    <source>
        <dbReference type="PROSITE" id="PS51833"/>
    </source>
</evidence>
<reference evidence="2 3" key="2">
    <citation type="submission" date="2020-02" db="EMBL/GenBank/DDBJ databases">
        <title>Candidatus Galacturonibacter soehngenii shows hetero-acetogenic catabolism of galacturonic acid but lacks a canonical carbon monoxide dehydrogenase/acetyl-CoA synthase complex.</title>
        <authorList>
            <person name="Diender M."/>
            <person name="Stouten G.R."/>
            <person name="Petersen J.F."/>
            <person name="Nielsen P.H."/>
            <person name="Dueholm M.S."/>
            <person name="Pronk J.T."/>
            <person name="Van Loosdrecht M.C.M."/>
        </authorList>
    </citation>
    <scope>NUCLEOTIDE SEQUENCE [LARGE SCALE GENOMIC DNA]</scope>
    <source>
        <strain evidence="2">GalUA</strain>
    </source>
</reference>
<sequence>MQHNKVITQIKESGHLPKIPKAFGEILDMLLDPYEYDLDECIDKFIKYPQLEKIMIHSLDYNSNLNRKFLTIRDAITYLGARNAKIVAISYITNLLVPIEKGRAKVFNNKKYWKHCLGTSIAAYKIAEKSNLSDKDKMFIYGLVHDIGVTVLDICLPDEMDQIHQLQKKGVHQIAAEKLVLQGITHAEIGSWLCFEWNLPDEMQTIIANHHTPLLATRHKTDVMIIHLADSISTTYYESLLGCESTFIYSKKIMESLGIDEDFMKEIIHTLPQEIERLYKIVV</sequence>
<protein>
    <submittedName>
        <fullName evidence="2">HDOD domain-containing protein</fullName>
    </submittedName>
</protein>
<feature type="domain" description="HDOD" evidence="1">
    <location>
        <begin position="16"/>
        <end position="213"/>
    </location>
</feature>
<dbReference type="PANTHER" id="PTHR33525:SF3">
    <property type="entry name" value="RIBONUCLEASE Y"/>
    <property type="match status" value="1"/>
</dbReference>
<evidence type="ECO:0000313" key="2">
    <source>
        <dbReference type="EMBL" id="KAB1440231.1"/>
    </source>
</evidence>
<organism evidence="2 3">
    <name type="scientific">Candidatus Galacturonatibacter soehngenii</name>
    <dbReference type="NCBI Taxonomy" id="2307010"/>
    <lineage>
        <taxon>Bacteria</taxon>
        <taxon>Bacillati</taxon>
        <taxon>Bacillota</taxon>
        <taxon>Clostridia</taxon>
        <taxon>Lachnospirales</taxon>
        <taxon>Lachnospiraceae</taxon>
        <taxon>Candidatus Galacturonatibacter</taxon>
    </lineage>
</organism>
<dbReference type="OrthoDB" id="2045426at2"/>
<dbReference type="Proteomes" id="UP000461768">
    <property type="component" value="Unassembled WGS sequence"/>
</dbReference>
<dbReference type="InterPro" id="IPR013976">
    <property type="entry name" value="HDOD"/>
</dbReference>
<dbReference type="SMART" id="SM00471">
    <property type="entry name" value="HDc"/>
    <property type="match status" value="1"/>
</dbReference>
<gene>
    <name evidence="2" type="ORF">F7O84_06650</name>
</gene>
<dbReference type="Gene3D" id="1.10.3210.10">
    <property type="entry name" value="Hypothetical protein af1432"/>
    <property type="match status" value="1"/>
</dbReference>
<dbReference type="AlphaFoldDB" id="A0A7V7QN64"/>
<dbReference type="CDD" id="cd00077">
    <property type="entry name" value="HDc"/>
    <property type="match status" value="1"/>
</dbReference>
<dbReference type="InterPro" id="IPR003607">
    <property type="entry name" value="HD/PDEase_dom"/>
</dbReference>
<dbReference type="Pfam" id="PF08668">
    <property type="entry name" value="HDOD"/>
    <property type="match status" value="1"/>
</dbReference>
<evidence type="ECO:0000313" key="3">
    <source>
        <dbReference type="Proteomes" id="UP000461768"/>
    </source>
</evidence>
<reference evidence="2 3" key="1">
    <citation type="submission" date="2019-09" db="EMBL/GenBank/DDBJ databases">
        <authorList>
            <person name="Valk L.C."/>
        </authorList>
    </citation>
    <scope>NUCLEOTIDE SEQUENCE [LARGE SCALE GENOMIC DNA]</scope>
    <source>
        <strain evidence="2">GalUA</strain>
    </source>
</reference>
<dbReference type="InterPro" id="IPR052340">
    <property type="entry name" value="RNase_Y/CdgJ"/>
</dbReference>
<keyword evidence="3" id="KW-1185">Reference proteome</keyword>
<dbReference type="PROSITE" id="PS51833">
    <property type="entry name" value="HDOD"/>
    <property type="match status" value="1"/>
</dbReference>
<proteinExistence type="predicted"/>
<dbReference type="EMBL" id="WAGX01000004">
    <property type="protein sequence ID" value="KAB1440231.1"/>
    <property type="molecule type" value="Genomic_DNA"/>
</dbReference>
<comment type="caution">
    <text evidence="2">The sequence shown here is derived from an EMBL/GenBank/DDBJ whole genome shotgun (WGS) entry which is preliminary data.</text>
</comment>
<accession>A0A7V7QN64</accession>
<dbReference type="SUPFAM" id="SSF109604">
    <property type="entry name" value="HD-domain/PDEase-like"/>
    <property type="match status" value="1"/>
</dbReference>